<dbReference type="Proteomes" id="UP000831787">
    <property type="component" value="Chromosome"/>
</dbReference>
<gene>
    <name evidence="1" type="ORF">MUN89_21045</name>
</gene>
<organism evidence="1 2">
    <name type="scientific">Halobacillus salinarum</name>
    <dbReference type="NCBI Taxonomy" id="2932257"/>
    <lineage>
        <taxon>Bacteria</taxon>
        <taxon>Bacillati</taxon>
        <taxon>Bacillota</taxon>
        <taxon>Bacilli</taxon>
        <taxon>Bacillales</taxon>
        <taxon>Bacillaceae</taxon>
        <taxon>Halobacillus</taxon>
    </lineage>
</organism>
<name>A0ABY4EIL3_9BACI</name>
<keyword evidence="2" id="KW-1185">Reference proteome</keyword>
<proteinExistence type="predicted"/>
<evidence type="ECO:0000313" key="1">
    <source>
        <dbReference type="EMBL" id="UOQ44302.1"/>
    </source>
</evidence>
<dbReference type="EMBL" id="CP095073">
    <property type="protein sequence ID" value="UOQ44302.1"/>
    <property type="molecule type" value="Genomic_DNA"/>
</dbReference>
<dbReference type="RefSeq" id="WP_244710145.1">
    <property type="nucleotide sequence ID" value="NZ_CP095073.1"/>
</dbReference>
<protein>
    <submittedName>
        <fullName evidence="1">Uncharacterized protein</fullName>
    </submittedName>
</protein>
<accession>A0ABY4EIL3</accession>
<evidence type="ECO:0000313" key="2">
    <source>
        <dbReference type="Proteomes" id="UP000831787"/>
    </source>
</evidence>
<reference evidence="1 2" key="1">
    <citation type="submission" date="2022-04" db="EMBL/GenBank/DDBJ databases">
        <title>Halobacillus sp. isolated from saltern.</title>
        <authorList>
            <person name="Won M."/>
            <person name="Lee C.-M."/>
            <person name="Woen H.-Y."/>
            <person name="Kwon S.-W."/>
        </authorList>
    </citation>
    <scope>NUCLEOTIDE SEQUENCE [LARGE SCALE GENOMIC DNA]</scope>
    <source>
        <strain evidence="1 2">SSBR10-3</strain>
    </source>
</reference>
<sequence>MSDYLLNLLTRRIVSTLPKKQKDIYTYVVKIEDEIAEEAATKTEFMNRLQHDNPHELAAEHFGLTLFELLQMMKEIEEEVARQLIPMMEAVEWIDCTDLVGAKSELKENQKVFFVPLPQ</sequence>